<feature type="domain" description="RNA polymerase sigma-70 region 2" evidence="5">
    <location>
        <begin position="22"/>
        <end position="87"/>
    </location>
</feature>
<dbReference type="NCBIfam" id="TIGR02937">
    <property type="entry name" value="sigma70-ECF"/>
    <property type="match status" value="1"/>
</dbReference>
<dbReference type="Gene3D" id="1.10.1740.10">
    <property type="match status" value="1"/>
</dbReference>
<dbReference type="InterPro" id="IPR039425">
    <property type="entry name" value="RNA_pol_sigma-70-like"/>
</dbReference>
<protein>
    <submittedName>
        <fullName evidence="6">Sigma-70 family RNA polymerase sigma factor</fullName>
    </submittedName>
</protein>
<name>A0A9Q9CR54_9FIRM</name>
<dbReference type="GO" id="GO:0016987">
    <property type="term" value="F:sigma factor activity"/>
    <property type="evidence" value="ECO:0007669"/>
    <property type="project" value="UniProtKB-KW"/>
</dbReference>
<keyword evidence="4" id="KW-0804">Transcription</keyword>
<reference evidence="6" key="1">
    <citation type="submission" date="2021-03" db="EMBL/GenBank/DDBJ databases">
        <title>Comparative Genomics and Metabolomics in the genus Turicibacter.</title>
        <authorList>
            <person name="Maki J."/>
            <person name="Looft T."/>
        </authorList>
    </citation>
    <scope>NUCLEOTIDE SEQUENCE</scope>
    <source>
        <strain evidence="6">ISU324</strain>
    </source>
</reference>
<dbReference type="SUPFAM" id="SSF88946">
    <property type="entry name" value="Sigma2 domain of RNA polymerase sigma factors"/>
    <property type="match status" value="1"/>
</dbReference>
<dbReference type="InterPro" id="IPR036388">
    <property type="entry name" value="WH-like_DNA-bd_sf"/>
</dbReference>
<evidence type="ECO:0000256" key="4">
    <source>
        <dbReference type="ARBA" id="ARBA00023163"/>
    </source>
</evidence>
<dbReference type="RefSeq" id="WP_212724139.1">
    <property type="nucleotide sequence ID" value="NZ_CP071250.1"/>
</dbReference>
<dbReference type="PANTHER" id="PTHR43133:SF51">
    <property type="entry name" value="RNA POLYMERASE SIGMA FACTOR"/>
    <property type="match status" value="1"/>
</dbReference>
<sequence length="172" mass="20455">MPFSKRIFPSQVRSDVYEIERLYQTYSDDLYRYVFSLTLNHYQTEDIVSQTFLVAIRAIEKFRGDSSIKSWLIGIARHEYFSYIKKNPSVYTLDHVPEMSETSQVDNTTEEVLKLIQTFDIPTKEILILRLINQLSFVEIGRILKRSENYCRVNFFRNRQKLAHLLKDDSIN</sequence>
<dbReference type="Gene3D" id="1.10.10.10">
    <property type="entry name" value="Winged helix-like DNA-binding domain superfamily/Winged helix DNA-binding domain"/>
    <property type="match status" value="1"/>
</dbReference>
<organism evidence="6 7">
    <name type="scientific">Turicibacter bilis</name>
    <dbReference type="NCBI Taxonomy" id="2735723"/>
    <lineage>
        <taxon>Bacteria</taxon>
        <taxon>Bacillati</taxon>
        <taxon>Bacillota</taxon>
        <taxon>Erysipelotrichia</taxon>
        <taxon>Erysipelotrichales</taxon>
        <taxon>Turicibacteraceae</taxon>
        <taxon>Turicibacter</taxon>
    </lineage>
</organism>
<dbReference type="InterPro" id="IPR013324">
    <property type="entry name" value="RNA_pol_sigma_r3/r4-like"/>
</dbReference>
<keyword evidence="2" id="KW-0805">Transcription regulation</keyword>
<evidence type="ECO:0000259" key="5">
    <source>
        <dbReference type="Pfam" id="PF04542"/>
    </source>
</evidence>
<dbReference type="Proteomes" id="UP001058072">
    <property type="component" value="Chromosome"/>
</dbReference>
<dbReference type="PANTHER" id="PTHR43133">
    <property type="entry name" value="RNA POLYMERASE ECF-TYPE SIGMA FACTO"/>
    <property type="match status" value="1"/>
</dbReference>
<dbReference type="InterPro" id="IPR007627">
    <property type="entry name" value="RNA_pol_sigma70_r2"/>
</dbReference>
<comment type="similarity">
    <text evidence="1">Belongs to the sigma-70 factor family. ECF subfamily.</text>
</comment>
<dbReference type="EMBL" id="CP071250">
    <property type="protein sequence ID" value="UUF08407.1"/>
    <property type="molecule type" value="Genomic_DNA"/>
</dbReference>
<evidence type="ECO:0000313" key="7">
    <source>
        <dbReference type="Proteomes" id="UP001058072"/>
    </source>
</evidence>
<dbReference type="InterPro" id="IPR014284">
    <property type="entry name" value="RNA_pol_sigma-70_dom"/>
</dbReference>
<dbReference type="AlphaFoldDB" id="A0A9Q9CR54"/>
<dbReference type="GO" id="GO:0006352">
    <property type="term" value="P:DNA-templated transcription initiation"/>
    <property type="evidence" value="ECO:0007669"/>
    <property type="project" value="InterPro"/>
</dbReference>
<keyword evidence="3" id="KW-0731">Sigma factor</keyword>
<evidence type="ECO:0000256" key="2">
    <source>
        <dbReference type="ARBA" id="ARBA00023015"/>
    </source>
</evidence>
<dbReference type="SUPFAM" id="SSF88659">
    <property type="entry name" value="Sigma3 and sigma4 domains of RNA polymerase sigma factors"/>
    <property type="match status" value="1"/>
</dbReference>
<evidence type="ECO:0000256" key="3">
    <source>
        <dbReference type="ARBA" id="ARBA00023082"/>
    </source>
</evidence>
<gene>
    <name evidence="6" type="ORF">J0J70_12700</name>
</gene>
<proteinExistence type="inferred from homology"/>
<dbReference type="InterPro" id="IPR013325">
    <property type="entry name" value="RNA_pol_sigma_r2"/>
</dbReference>
<dbReference type="Pfam" id="PF04542">
    <property type="entry name" value="Sigma70_r2"/>
    <property type="match status" value="1"/>
</dbReference>
<evidence type="ECO:0000313" key="6">
    <source>
        <dbReference type="EMBL" id="UUF08407.1"/>
    </source>
</evidence>
<accession>A0A9Q9CR54</accession>
<evidence type="ECO:0000256" key="1">
    <source>
        <dbReference type="ARBA" id="ARBA00010641"/>
    </source>
</evidence>